<dbReference type="Gene3D" id="3.30.565.10">
    <property type="entry name" value="Histidine kinase-like ATPase, C-terminal domain"/>
    <property type="match status" value="1"/>
</dbReference>
<dbReference type="GeneID" id="64061262"/>
<dbReference type="eggNOG" id="COG0715">
    <property type="taxonomic scope" value="Bacteria"/>
</dbReference>
<accession>S3BIJ1</accession>
<dbReference type="RefSeq" id="WP_016474235.1">
    <property type="nucleotide sequence ID" value="NZ_KE150480.1"/>
</dbReference>
<dbReference type="GO" id="GO:0000155">
    <property type="term" value="F:phosphorelay sensor kinase activity"/>
    <property type="evidence" value="ECO:0007669"/>
    <property type="project" value="TreeGrafter"/>
</dbReference>
<evidence type="ECO:0000256" key="5">
    <source>
        <dbReference type="ARBA" id="ARBA00022777"/>
    </source>
</evidence>
<dbReference type="InterPro" id="IPR036890">
    <property type="entry name" value="HATPase_C_sf"/>
</dbReference>
<dbReference type="InterPro" id="IPR050980">
    <property type="entry name" value="2C_sensor_his_kinase"/>
</dbReference>
<organism evidence="10 11">
    <name type="scientific">Sutterella wadsworthensis HGA0223</name>
    <dbReference type="NCBI Taxonomy" id="1203554"/>
    <lineage>
        <taxon>Bacteria</taxon>
        <taxon>Pseudomonadati</taxon>
        <taxon>Pseudomonadota</taxon>
        <taxon>Betaproteobacteria</taxon>
        <taxon>Burkholderiales</taxon>
        <taxon>Sutterellaceae</taxon>
        <taxon>Sutterella</taxon>
    </lineage>
</organism>
<dbReference type="InterPro" id="IPR003594">
    <property type="entry name" value="HATPase_dom"/>
</dbReference>
<reference evidence="10 11" key="1">
    <citation type="submission" date="2013-04" db="EMBL/GenBank/DDBJ databases">
        <title>The Genome Sequence of Sutterella wadsworthensis HGA0223.</title>
        <authorList>
            <consortium name="The Broad Institute Genomics Platform"/>
            <person name="Earl A."/>
            <person name="Ward D."/>
            <person name="Feldgarden M."/>
            <person name="Gevers D."/>
            <person name="Schmidt T.M."/>
            <person name="Dover J."/>
            <person name="Dai D."/>
            <person name="Walker B."/>
            <person name="Young S."/>
            <person name="Zeng Q."/>
            <person name="Gargeya S."/>
            <person name="Fitzgerald M."/>
            <person name="Haas B."/>
            <person name="Abouelleil A."/>
            <person name="Allen A.W."/>
            <person name="Alvarado L."/>
            <person name="Arachchi H.M."/>
            <person name="Berlin A.M."/>
            <person name="Chapman S.B."/>
            <person name="Gainer-Dewar J."/>
            <person name="Goldberg J."/>
            <person name="Griggs A."/>
            <person name="Gujja S."/>
            <person name="Hansen M."/>
            <person name="Howarth C."/>
            <person name="Imamovic A."/>
            <person name="Ireland A."/>
            <person name="Larimer J."/>
            <person name="McCowan C."/>
            <person name="Murphy C."/>
            <person name="Pearson M."/>
            <person name="Poon T.W."/>
            <person name="Priest M."/>
            <person name="Roberts A."/>
            <person name="Saif S."/>
            <person name="Shea T."/>
            <person name="Sisk P."/>
            <person name="Sykes S."/>
            <person name="Wortman J."/>
            <person name="Nusbaum C."/>
            <person name="Birren B."/>
        </authorList>
    </citation>
    <scope>NUCLEOTIDE SEQUENCE [LARGE SCALE GENOMIC DNA]</scope>
    <source>
        <strain evidence="10 11">HGA0223</strain>
    </source>
</reference>
<dbReference type="SMART" id="SM00387">
    <property type="entry name" value="HATPase_c"/>
    <property type="match status" value="1"/>
</dbReference>
<keyword evidence="3" id="KW-0808">Transferase</keyword>
<dbReference type="EMBL" id="ATCF01000012">
    <property type="protein sequence ID" value="EPE00187.1"/>
    <property type="molecule type" value="Genomic_DNA"/>
</dbReference>
<dbReference type="GO" id="GO:0005524">
    <property type="term" value="F:ATP binding"/>
    <property type="evidence" value="ECO:0007669"/>
    <property type="project" value="UniProtKB-KW"/>
</dbReference>
<dbReference type="Gene3D" id="3.40.190.10">
    <property type="entry name" value="Periplasmic binding protein-like II"/>
    <property type="match status" value="1"/>
</dbReference>
<evidence type="ECO:0000256" key="3">
    <source>
        <dbReference type="ARBA" id="ARBA00022679"/>
    </source>
</evidence>
<dbReference type="EC" id="2.7.13.3" evidence="2"/>
<dbReference type="PANTHER" id="PTHR44936">
    <property type="entry name" value="SENSOR PROTEIN CREC"/>
    <property type="match status" value="1"/>
</dbReference>
<keyword evidence="8" id="KW-0732">Signal</keyword>
<feature type="signal peptide" evidence="8">
    <location>
        <begin position="1"/>
        <end position="21"/>
    </location>
</feature>
<dbReference type="PANTHER" id="PTHR44936:SF10">
    <property type="entry name" value="SENSOR PROTEIN RSTB"/>
    <property type="match status" value="1"/>
</dbReference>
<dbReference type="PROSITE" id="PS50109">
    <property type="entry name" value="HIS_KIN"/>
    <property type="match status" value="1"/>
</dbReference>
<evidence type="ECO:0000256" key="6">
    <source>
        <dbReference type="ARBA" id="ARBA00022840"/>
    </source>
</evidence>
<dbReference type="Proteomes" id="UP000014400">
    <property type="component" value="Unassembled WGS sequence"/>
</dbReference>
<dbReference type="PATRIC" id="fig|1203554.3.peg.937"/>
<evidence type="ECO:0000259" key="9">
    <source>
        <dbReference type="PROSITE" id="PS50109"/>
    </source>
</evidence>
<evidence type="ECO:0000256" key="7">
    <source>
        <dbReference type="SAM" id="Phobius"/>
    </source>
</evidence>
<dbReference type="SUPFAM" id="SSF53850">
    <property type="entry name" value="Periplasmic binding protein-like II"/>
    <property type="match status" value="1"/>
</dbReference>
<evidence type="ECO:0000256" key="1">
    <source>
        <dbReference type="ARBA" id="ARBA00000085"/>
    </source>
</evidence>
<dbReference type="Gene3D" id="1.10.287.130">
    <property type="match status" value="1"/>
</dbReference>
<proteinExistence type="predicted"/>
<dbReference type="Pfam" id="PF12974">
    <property type="entry name" value="Phosphonate-bd"/>
    <property type="match status" value="1"/>
</dbReference>
<evidence type="ECO:0000313" key="10">
    <source>
        <dbReference type="EMBL" id="EPE00187.1"/>
    </source>
</evidence>
<keyword evidence="5" id="KW-0418">Kinase</keyword>
<evidence type="ECO:0000256" key="4">
    <source>
        <dbReference type="ARBA" id="ARBA00022741"/>
    </source>
</evidence>
<dbReference type="STRING" id="1203554.HMPREF1476_00916"/>
<comment type="catalytic activity">
    <reaction evidence="1">
        <text>ATP + protein L-histidine = ADP + protein N-phospho-L-histidine.</text>
        <dbReference type="EC" id="2.7.13.3"/>
    </reaction>
</comment>
<keyword evidence="7" id="KW-1133">Transmembrane helix</keyword>
<keyword evidence="11" id="KW-1185">Reference proteome</keyword>
<sequence>MLFIRTTFTALALGFMLSAAAAPSPSEPVLRVSVLKLTLSDMHSEVISETLEVLRRRLSNYRLIVSSDDLEAQHLAAQRGTADLFIGTAGFYWEIHQKGFTALGTLASPMAPNPNEGMAGAIIVRRSDAQIKTLEDLKGKSAAVTRKDAFMNAQTALGEISARGWDPDNFFSRIEEVGRPMERVVEAVATGRVDAGLVKAGLMELMLAVGSPFAKEIRVLEPRSGDSMKYLHTSSAYPGWTVIASAGLPPETLRNVTMALYAISPEEIWHSQWLPATDFARIDKLFKELRFGPYEYLRHWTAERIWKEYSLWILLFAAALLFGLLHTIRSDMLVRRRTAELAAASDRLNRLEKASVTAQLSNIVAHELLQPISAAGYYLAAIDKLLARNPNAFNTALGQQLSALCGKTRTTLQRCSTIIERVRLYARSRASTPAKIELSSFIRVLADRLKQMHSLKIPPLLKLQPGAVLADAVELEVLLTNLLKNASEAAASADVPYVELDMDTLPNGAVKLTITNSCQPLTPAEQEALSSPLHSSKENGLGLGLAVVRSIAERNETDLLLSEDVPGIFRVVLTFQQTDPRQEGAAL</sequence>
<dbReference type="SUPFAM" id="SSF55874">
    <property type="entry name" value="ATPase domain of HSP90 chaperone/DNA topoisomerase II/histidine kinase"/>
    <property type="match status" value="1"/>
</dbReference>
<keyword evidence="6" id="KW-0067">ATP-binding</keyword>
<dbReference type="eggNOG" id="COG4191">
    <property type="taxonomic scope" value="Bacteria"/>
</dbReference>
<dbReference type="Pfam" id="PF02518">
    <property type="entry name" value="HATPase_c"/>
    <property type="match status" value="1"/>
</dbReference>
<protein>
    <recommendedName>
        <fullName evidence="2">histidine kinase</fullName>
        <ecNumber evidence="2">2.7.13.3</ecNumber>
    </recommendedName>
</protein>
<dbReference type="GO" id="GO:0005886">
    <property type="term" value="C:plasma membrane"/>
    <property type="evidence" value="ECO:0007669"/>
    <property type="project" value="TreeGrafter"/>
</dbReference>
<feature type="transmembrane region" description="Helical" evidence="7">
    <location>
        <begin position="309"/>
        <end position="328"/>
    </location>
</feature>
<keyword evidence="7" id="KW-0812">Transmembrane</keyword>
<feature type="domain" description="Histidine kinase" evidence="9">
    <location>
        <begin position="363"/>
        <end position="577"/>
    </location>
</feature>
<comment type="caution">
    <text evidence="10">The sequence shown here is derived from an EMBL/GenBank/DDBJ whole genome shotgun (WGS) entry which is preliminary data.</text>
</comment>
<keyword evidence="4" id="KW-0547">Nucleotide-binding</keyword>
<dbReference type="InterPro" id="IPR005467">
    <property type="entry name" value="His_kinase_dom"/>
</dbReference>
<name>S3BIJ1_9BURK</name>
<dbReference type="HOGENOM" id="CLU_011260_2_0_4"/>
<evidence type="ECO:0000256" key="2">
    <source>
        <dbReference type="ARBA" id="ARBA00012438"/>
    </source>
</evidence>
<gene>
    <name evidence="10" type="ORF">HMPREF1476_00916</name>
</gene>
<keyword evidence="7" id="KW-0472">Membrane</keyword>
<dbReference type="AlphaFoldDB" id="S3BIJ1"/>
<feature type="chain" id="PRO_5004517885" description="histidine kinase" evidence="8">
    <location>
        <begin position="22"/>
        <end position="587"/>
    </location>
</feature>
<evidence type="ECO:0000256" key="8">
    <source>
        <dbReference type="SAM" id="SignalP"/>
    </source>
</evidence>
<evidence type="ECO:0000313" key="11">
    <source>
        <dbReference type="Proteomes" id="UP000014400"/>
    </source>
</evidence>